<reference evidence="2" key="1">
    <citation type="submission" date="2022-09" db="EMBL/GenBank/DDBJ databases">
        <title>Enrichment on poylsaccharides allowed isolation of novel metabolic and taxonomic groups of Haloarchaea.</title>
        <authorList>
            <person name="Sorokin D.Y."/>
            <person name="Elcheninov A.G."/>
            <person name="Khizhniak T.V."/>
            <person name="Kolganova T.V."/>
            <person name="Kublanov I.V."/>
        </authorList>
    </citation>
    <scope>NUCLEOTIDE SEQUENCE</scope>
    <source>
        <strain evidence="2">AArc-xg1-1</strain>
    </source>
</reference>
<organism evidence="2 3">
    <name type="scientific">Natronoglomus mannanivorans</name>
    <dbReference type="NCBI Taxonomy" id="2979990"/>
    <lineage>
        <taxon>Archaea</taxon>
        <taxon>Methanobacteriati</taxon>
        <taxon>Methanobacteriota</taxon>
        <taxon>Stenosarchaea group</taxon>
        <taxon>Halobacteria</taxon>
        <taxon>Halobacteriales</taxon>
        <taxon>Natrialbaceae</taxon>
        <taxon>Natronoglomus</taxon>
    </lineage>
</organism>
<evidence type="ECO:0000313" key="2">
    <source>
        <dbReference type="EMBL" id="MCU4741257.1"/>
    </source>
</evidence>
<dbReference type="EMBL" id="JAOPKA010000003">
    <property type="protein sequence ID" value="MCU4741257.1"/>
    <property type="molecule type" value="Genomic_DNA"/>
</dbReference>
<name>A0AAP2YY88_9EURY</name>
<dbReference type="Proteomes" id="UP001321018">
    <property type="component" value="Unassembled WGS sequence"/>
</dbReference>
<protein>
    <submittedName>
        <fullName evidence="2">BNR repeat-containing protein</fullName>
    </submittedName>
</protein>
<feature type="region of interest" description="Disordered" evidence="1">
    <location>
        <begin position="1"/>
        <end position="22"/>
    </location>
</feature>
<accession>A0AAP2YY88</accession>
<evidence type="ECO:0000256" key="1">
    <source>
        <dbReference type="SAM" id="MobiDB-lite"/>
    </source>
</evidence>
<comment type="caution">
    <text evidence="2">The sequence shown here is derived from an EMBL/GenBank/DDBJ whole genome shotgun (WGS) entry which is preliminary data.</text>
</comment>
<gene>
    <name evidence="2" type="ORF">OB960_07565</name>
</gene>
<dbReference type="RefSeq" id="WP_338003085.1">
    <property type="nucleotide sequence ID" value="NZ_JAOPKA010000003.1"/>
</dbReference>
<dbReference type="Pfam" id="PF15892">
    <property type="entry name" value="BNR_4"/>
    <property type="match status" value="1"/>
</dbReference>
<feature type="region of interest" description="Disordered" evidence="1">
    <location>
        <begin position="169"/>
        <end position="188"/>
    </location>
</feature>
<evidence type="ECO:0000313" key="3">
    <source>
        <dbReference type="Proteomes" id="UP001321018"/>
    </source>
</evidence>
<sequence length="598" mass="65210">MQPVTRTHVTGDGMGNAQTNTPPFCPRLVSDGDRQWFAYWTHGGRLVVASRSLPDGTWKRDETEIEIDVRDGHWTPGLGIGPDGYLFIAYNVRCSTIRWRRSIRPADSSEFGPERVGTTGDGSSATYPEFTRLRDGTLLLGYREGESGHGDWYLDRWQPETETWESLHHPLLSGTAGSSGERSTERTEATDSSCPYLWNLVQSTDGVLHAFWCWRRTPDVRTNSELSYACSPDGGETWTTSSGREYELPITQSAAEIVDPVSEGTDLLNNGWAATDPTTNAPHVAYCRNDAAGNTQLYHATLESATDGNDPAGEWRVESVTDRATTANFGGPGVVGSPLGRMGIVVDDSSGVHILTRDLERANWPLLYSKREGTWQSQHLVDRNLAYSDIHIDLQRWRQDRVLSFVEQPQTVGDVPWAGATEISITDVDPHAVWDRTTVASSIVETDGRENIDGSPDTSLATFASTSLEDPLLVDDTAFTPIGSGLGFDELSVPATPVYARVRIDGVDGSEREGKNDAAVRAHVSLVSDGETRETVAGEPVSVTAGSKTATTDWHRIPDGFRTGRVDGAVATTSATPLWVRSATVELACPMPSVVEKQ</sequence>
<feature type="region of interest" description="Disordered" evidence="1">
    <location>
        <begin position="108"/>
        <end position="127"/>
    </location>
</feature>
<proteinExistence type="predicted"/>
<dbReference type="AlphaFoldDB" id="A0AAP2YY88"/>